<dbReference type="KEGG" id="ery:CP97_02140"/>
<dbReference type="EMBL" id="CP011310">
    <property type="protein sequence ID" value="AKQ41103.1"/>
    <property type="molecule type" value="Genomic_DNA"/>
</dbReference>
<reference evidence="2" key="2">
    <citation type="submission" date="2015-04" db="EMBL/GenBank/DDBJ databases">
        <title>The complete genome sequence of Erythrobacter sp. s21-N3.</title>
        <authorList>
            <person name="Zhuang L."/>
            <person name="Liu Y."/>
            <person name="Shao Z."/>
        </authorList>
    </citation>
    <scope>NUCLEOTIDE SEQUENCE [LARGE SCALE GENOMIC DNA]</scope>
    <source>
        <strain evidence="2">s21-N3</strain>
    </source>
</reference>
<dbReference type="OrthoDB" id="5740990at2"/>
<dbReference type="RefSeq" id="WP_048884596.1">
    <property type="nucleotide sequence ID" value="NZ_CP011310.1"/>
</dbReference>
<organism evidence="1 2">
    <name type="scientific">Aurantiacibacter atlanticus</name>
    <dbReference type="NCBI Taxonomy" id="1648404"/>
    <lineage>
        <taxon>Bacteria</taxon>
        <taxon>Pseudomonadati</taxon>
        <taxon>Pseudomonadota</taxon>
        <taxon>Alphaproteobacteria</taxon>
        <taxon>Sphingomonadales</taxon>
        <taxon>Erythrobacteraceae</taxon>
        <taxon>Aurantiacibacter</taxon>
    </lineage>
</organism>
<evidence type="ECO:0000313" key="1">
    <source>
        <dbReference type="EMBL" id="AKQ41103.1"/>
    </source>
</evidence>
<accession>A0A0H4VVN7</accession>
<dbReference type="Pfam" id="PF20099">
    <property type="entry name" value="DUF6489"/>
    <property type="match status" value="1"/>
</dbReference>
<sequence length="90" mass="9403">MKVHVEIDCTPEEARQFMGLPDVEQANAIYVDTIASAMKGVTNTEQLEQYAKQLAPMGQMGLKMFQSFVESAGGGSAAGGTKGSGGKTSS</sequence>
<name>A0A0H4VVN7_9SPHN</name>
<keyword evidence="2" id="KW-1185">Reference proteome</keyword>
<evidence type="ECO:0000313" key="2">
    <source>
        <dbReference type="Proteomes" id="UP000059113"/>
    </source>
</evidence>
<dbReference type="InterPro" id="IPR045502">
    <property type="entry name" value="DUF6489"/>
</dbReference>
<dbReference type="Proteomes" id="UP000059113">
    <property type="component" value="Chromosome"/>
</dbReference>
<dbReference type="STRING" id="1648404.CP97_02140"/>
<protein>
    <submittedName>
        <fullName evidence="1">Uncharacterized protein</fullName>
    </submittedName>
</protein>
<gene>
    <name evidence="1" type="ORF">CP97_02140</name>
</gene>
<proteinExistence type="predicted"/>
<dbReference type="PATRIC" id="fig|1648404.4.peg.457"/>
<dbReference type="AlphaFoldDB" id="A0A0H4VVN7"/>
<reference evidence="1 2" key="1">
    <citation type="journal article" date="2015" name="Int. J. Syst. Evol. Microbiol.">
        <title>Erythrobacter atlanticus sp. nov., a bacterium from ocean sediment able to degrade polycyclic aromatic hydrocarbons.</title>
        <authorList>
            <person name="Zhuang L."/>
            <person name="Liu Y."/>
            <person name="Wang L."/>
            <person name="Wang W."/>
            <person name="Shao Z."/>
        </authorList>
    </citation>
    <scope>NUCLEOTIDE SEQUENCE [LARGE SCALE GENOMIC DNA]</scope>
    <source>
        <strain evidence="2">s21-N3</strain>
    </source>
</reference>